<dbReference type="PROSITE" id="PS51155">
    <property type="entry name" value="CHIT_BIND_RR_2"/>
    <property type="match status" value="1"/>
</dbReference>
<keyword evidence="4" id="KW-1185">Reference proteome</keyword>
<evidence type="ECO:0000256" key="1">
    <source>
        <dbReference type="ARBA" id="ARBA00022460"/>
    </source>
</evidence>
<name>A0ABD2VWJ4_9HYME</name>
<evidence type="ECO:0000256" key="2">
    <source>
        <dbReference type="PROSITE-ProRule" id="PRU00497"/>
    </source>
</evidence>
<protein>
    <recommendedName>
        <fullName evidence="5">Endocuticle structural glycoprotein SgAbd-1</fullName>
    </recommendedName>
</protein>
<dbReference type="GO" id="GO:0042302">
    <property type="term" value="F:structural constituent of cuticle"/>
    <property type="evidence" value="ECO:0007669"/>
    <property type="project" value="UniProtKB-UniRule"/>
</dbReference>
<dbReference type="AlphaFoldDB" id="A0ABD2VWJ4"/>
<evidence type="ECO:0000313" key="3">
    <source>
        <dbReference type="EMBL" id="KAL3384978.1"/>
    </source>
</evidence>
<keyword evidence="1 2" id="KW-0193">Cuticle</keyword>
<dbReference type="PANTHER" id="PTHR10380">
    <property type="entry name" value="CUTICLE PROTEIN"/>
    <property type="match status" value="1"/>
</dbReference>
<dbReference type="EMBL" id="JBJJXI010000166">
    <property type="protein sequence ID" value="KAL3384978.1"/>
    <property type="molecule type" value="Genomic_DNA"/>
</dbReference>
<reference evidence="3 4" key="1">
    <citation type="journal article" date="2024" name="bioRxiv">
        <title>A reference genome for Trichogramma kaykai: A tiny desert-dwelling parasitoid wasp with competing sex-ratio distorters.</title>
        <authorList>
            <person name="Culotta J."/>
            <person name="Lindsey A.R."/>
        </authorList>
    </citation>
    <scope>NUCLEOTIDE SEQUENCE [LARGE SCALE GENOMIC DNA]</scope>
    <source>
        <strain evidence="3 4">KSX58</strain>
    </source>
</reference>
<evidence type="ECO:0000313" key="4">
    <source>
        <dbReference type="Proteomes" id="UP001627154"/>
    </source>
</evidence>
<accession>A0ABD2VWJ4</accession>
<dbReference type="InterPro" id="IPR000618">
    <property type="entry name" value="Insect_cuticle"/>
</dbReference>
<dbReference type="InterPro" id="IPR031311">
    <property type="entry name" value="CHIT_BIND_RR_consensus"/>
</dbReference>
<dbReference type="InterPro" id="IPR050468">
    <property type="entry name" value="Cuticle_Struct_Prot"/>
</dbReference>
<comment type="caution">
    <text evidence="3">The sequence shown here is derived from an EMBL/GenBank/DDBJ whole genome shotgun (WGS) entry which is preliminary data.</text>
</comment>
<sequence>MYLDSPSARVLESKSISMYQLIVFVVLALTGLSHGVPVIDSSIDSIDDISATTISDDIVTDALELTTDASSETSTDLPPRELALFSLSSGIDLQSSDETTEVPEESTTLAATVAAEETTGDDKEVASSVNIDVTERINTEKSDVVSQQTVSNADTKTSPIPIVSQTFDGPNPDGSYAYSYETGNNIKVAEVGSVVQTEARDGVKTGSVDVLNVKGNYSYISPEGTPISVSYVAGENGFQAVGAHIPTPPPIPPLILRALKWAEARREKERLEREKSAM</sequence>
<dbReference type="Pfam" id="PF00379">
    <property type="entry name" value="Chitin_bind_4"/>
    <property type="match status" value="1"/>
</dbReference>
<dbReference type="PROSITE" id="PS00233">
    <property type="entry name" value="CHIT_BIND_RR_1"/>
    <property type="match status" value="1"/>
</dbReference>
<dbReference type="Proteomes" id="UP001627154">
    <property type="component" value="Unassembled WGS sequence"/>
</dbReference>
<gene>
    <name evidence="3" type="ORF">TKK_019378</name>
</gene>
<dbReference type="PANTHER" id="PTHR10380:SF241">
    <property type="entry name" value="CUTICULAR PROTEIN 47EG-RELATED"/>
    <property type="match status" value="1"/>
</dbReference>
<evidence type="ECO:0008006" key="5">
    <source>
        <dbReference type="Google" id="ProtNLM"/>
    </source>
</evidence>
<organism evidence="3 4">
    <name type="scientific">Trichogramma kaykai</name>
    <dbReference type="NCBI Taxonomy" id="54128"/>
    <lineage>
        <taxon>Eukaryota</taxon>
        <taxon>Metazoa</taxon>
        <taxon>Ecdysozoa</taxon>
        <taxon>Arthropoda</taxon>
        <taxon>Hexapoda</taxon>
        <taxon>Insecta</taxon>
        <taxon>Pterygota</taxon>
        <taxon>Neoptera</taxon>
        <taxon>Endopterygota</taxon>
        <taxon>Hymenoptera</taxon>
        <taxon>Apocrita</taxon>
        <taxon>Proctotrupomorpha</taxon>
        <taxon>Chalcidoidea</taxon>
        <taxon>Trichogrammatidae</taxon>
        <taxon>Trichogramma</taxon>
    </lineage>
</organism>
<proteinExistence type="predicted"/>